<proteinExistence type="inferred from homology"/>
<evidence type="ECO:0000256" key="5">
    <source>
        <dbReference type="ARBA" id="ARBA00022827"/>
    </source>
</evidence>
<dbReference type="InterPro" id="IPR012132">
    <property type="entry name" value="GMC_OxRdtase"/>
</dbReference>
<dbReference type="Gene3D" id="3.30.560.10">
    <property type="entry name" value="Glucose Oxidase, domain 3"/>
    <property type="match status" value="1"/>
</dbReference>
<evidence type="ECO:0000256" key="4">
    <source>
        <dbReference type="ARBA" id="ARBA00022729"/>
    </source>
</evidence>
<dbReference type="InterPro" id="IPR007867">
    <property type="entry name" value="GMC_OxRtase_C"/>
</dbReference>
<dbReference type="PROSITE" id="PS00624">
    <property type="entry name" value="GMC_OXRED_2"/>
    <property type="match status" value="1"/>
</dbReference>
<dbReference type="SUPFAM" id="SSF54373">
    <property type="entry name" value="FAD-linked reductases, C-terminal domain"/>
    <property type="match status" value="1"/>
</dbReference>
<evidence type="ECO:0000256" key="2">
    <source>
        <dbReference type="ARBA" id="ARBA00010790"/>
    </source>
</evidence>
<evidence type="ECO:0000259" key="10">
    <source>
        <dbReference type="PROSITE" id="PS00624"/>
    </source>
</evidence>
<dbReference type="Proteomes" id="UP001163828">
    <property type="component" value="Unassembled WGS sequence"/>
</dbReference>
<feature type="domain" description="Glucose-methanol-choline oxidoreductase N-terminal" evidence="9">
    <location>
        <begin position="90"/>
        <end position="113"/>
    </location>
</feature>
<keyword evidence="12" id="KW-1185">Reference proteome</keyword>
<evidence type="ECO:0000313" key="11">
    <source>
        <dbReference type="EMBL" id="KAJ3993428.1"/>
    </source>
</evidence>
<dbReference type="Gene3D" id="3.50.50.60">
    <property type="entry name" value="FAD/NAD(P)-binding domain"/>
    <property type="match status" value="1"/>
</dbReference>
<evidence type="ECO:0000256" key="1">
    <source>
        <dbReference type="ARBA" id="ARBA00001974"/>
    </source>
</evidence>
<dbReference type="PANTHER" id="PTHR11552:SF201">
    <property type="entry name" value="GLUCOSE-METHANOL-CHOLINE OXIDOREDUCTASE N-TERMINAL DOMAIN-CONTAINING PROTEIN"/>
    <property type="match status" value="1"/>
</dbReference>
<dbReference type="Pfam" id="PF05199">
    <property type="entry name" value="GMC_oxred_C"/>
    <property type="match status" value="1"/>
</dbReference>
<keyword evidence="3 8" id="KW-0285">Flavoprotein</keyword>
<evidence type="ECO:0000256" key="8">
    <source>
        <dbReference type="RuleBase" id="RU003968"/>
    </source>
</evidence>
<protein>
    <submittedName>
        <fullName evidence="11">Alcohol oxidase</fullName>
    </submittedName>
</protein>
<organism evidence="11 12">
    <name type="scientific">Lentinula boryana</name>
    <dbReference type="NCBI Taxonomy" id="40481"/>
    <lineage>
        <taxon>Eukaryota</taxon>
        <taxon>Fungi</taxon>
        <taxon>Dikarya</taxon>
        <taxon>Basidiomycota</taxon>
        <taxon>Agaricomycotina</taxon>
        <taxon>Agaricomycetes</taxon>
        <taxon>Agaricomycetidae</taxon>
        <taxon>Agaricales</taxon>
        <taxon>Marasmiineae</taxon>
        <taxon>Omphalotaceae</taxon>
        <taxon>Lentinula</taxon>
    </lineage>
</organism>
<comment type="caution">
    <text evidence="11">The sequence shown here is derived from an EMBL/GenBank/DDBJ whole genome shotgun (WGS) entry which is preliminary data.</text>
</comment>
<accession>A0ABQ8Q434</accession>
<dbReference type="InterPro" id="IPR036188">
    <property type="entry name" value="FAD/NAD-bd_sf"/>
</dbReference>
<dbReference type="InterPro" id="IPR000172">
    <property type="entry name" value="GMC_OxRdtase_N"/>
</dbReference>
<dbReference type="Pfam" id="PF00732">
    <property type="entry name" value="GMC_oxred_N"/>
    <property type="match status" value="1"/>
</dbReference>
<comment type="similarity">
    <text evidence="2 8">Belongs to the GMC oxidoreductase family.</text>
</comment>
<gene>
    <name evidence="11" type="ORF">F5050DRAFT_1846431</name>
</gene>
<dbReference type="PANTHER" id="PTHR11552">
    <property type="entry name" value="GLUCOSE-METHANOL-CHOLINE GMC OXIDOREDUCTASE"/>
    <property type="match status" value="1"/>
</dbReference>
<name>A0ABQ8Q434_9AGAR</name>
<keyword evidence="7" id="KW-0325">Glycoprotein</keyword>
<keyword evidence="5 8" id="KW-0274">FAD</keyword>
<reference evidence="11" key="1">
    <citation type="submission" date="2022-08" db="EMBL/GenBank/DDBJ databases">
        <authorList>
            <consortium name="DOE Joint Genome Institute"/>
            <person name="Min B."/>
            <person name="Riley R."/>
            <person name="Sierra-Patev S."/>
            <person name="Naranjo-Ortiz M."/>
            <person name="Looney B."/>
            <person name="Konkel Z."/>
            <person name="Slot J.C."/>
            <person name="Sakamoto Y."/>
            <person name="Steenwyk J.L."/>
            <person name="Rokas A."/>
            <person name="Carro J."/>
            <person name="Camarero S."/>
            <person name="Ferreira P."/>
            <person name="Molpeceres G."/>
            <person name="Ruiz-Duenas F.J."/>
            <person name="Serrano A."/>
            <person name="Henrissat B."/>
            <person name="Drula E."/>
            <person name="Hughes K.W."/>
            <person name="Mata J.L."/>
            <person name="Ishikawa N.K."/>
            <person name="Vargas-Isla R."/>
            <person name="Ushijima S."/>
            <person name="Smith C.A."/>
            <person name="Ahrendt S."/>
            <person name="Andreopoulos W."/>
            <person name="He G."/>
            <person name="Labutti K."/>
            <person name="Lipzen A."/>
            <person name="Ng V."/>
            <person name="Sandor L."/>
            <person name="Barry K."/>
            <person name="Martinez A.T."/>
            <person name="Xiao Y."/>
            <person name="Gibbons J.G."/>
            <person name="Terashima K."/>
            <person name="Hibbett D.S."/>
            <person name="Grigoriev I.V."/>
        </authorList>
    </citation>
    <scope>NUCLEOTIDE SEQUENCE</scope>
    <source>
        <strain evidence="11">TFB10827</strain>
    </source>
</reference>
<comment type="cofactor">
    <cofactor evidence="1">
        <name>FAD</name>
        <dbReference type="ChEBI" id="CHEBI:57692"/>
    </cofactor>
</comment>
<evidence type="ECO:0000256" key="7">
    <source>
        <dbReference type="ARBA" id="ARBA00023180"/>
    </source>
</evidence>
<keyword evidence="4" id="KW-0732">Signal</keyword>
<evidence type="ECO:0000259" key="9">
    <source>
        <dbReference type="PROSITE" id="PS00623"/>
    </source>
</evidence>
<dbReference type="EMBL" id="MU790767">
    <property type="protein sequence ID" value="KAJ3993428.1"/>
    <property type="molecule type" value="Genomic_DNA"/>
</dbReference>
<keyword evidence="6" id="KW-0560">Oxidoreductase</keyword>
<dbReference type="PROSITE" id="PS00623">
    <property type="entry name" value="GMC_OXRED_1"/>
    <property type="match status" value="1"/>
</dbReference>
<feature type="domain" description="Glucose-methanol-choline oxidoreductase N-terminal" evidence="10">
    <location>
        <begin position="283"/>
        <end position="297"/>
    </location>
</feature>
<evidence type="ECO:0000313" key="12">
    <source>
        <dbReference type="Proteomes" id="UP001163828"/>
    </source>
</evidence>
<dbReference type="PIRSF" id="PIRSF000137">
    <property type="entry name" value="Alcohol_oxidase"/>
    <property type="match status" value="1"/>
</dbReference>
<dbReference type="SUPFAM" id="SSF51905">
    <property type="entry name" value="FAD/NAD(P)-binding domain"/>
    <property type="match status" value="1"/>
</dbReference>
<evidence type="ECO:0000256" key="6">
    <source>
        <dbReference type="ARBA" id="ARBA00023002"/>
    </source>
</evidence>
<sequence length="624" mass="68298">MTSAESFCSTSFDYVIIGGGTAGLALAARLSEDPNIVVGVLEAGEHIHEMPEVSVPGMMGQALGNPKVDWAFSTVEQPAVLNRKIFSPRGKGVGGTSALNFLVYQRASEEDYNAVEALGNPKWNWKDTFLKYLMQVETYVPPTDPEIANDPHIGYTTDYHGTNGAVKASFSAWFNDHHAKFMDALLNMGVPINRDTGNGRNIGASVGPISVDPATMTRSHAATAYYTPNADRTNLILLTGAHVTKILLETPPGEPVVATGVEFSKDSQKFTVRPKLEIILSAGTFQTPQILELSGIGRTDVLTQHGINTILDLPVGENLRKYPLLSRNSVTKSNSVPEDHLTLPFIHEISKDSATFDSLRDPAVLEQQLTLYKTEKKGLLAGSITAYGYLPSEKLFDSEDFLDLQKQILQDTTLTATPSLNKQSAILKKWLPDPNHAQIELLQFPFFLSFGPLPERQEGKVYHSIMIIGLHPLSRGSVHIKSADPFSSPEIDPRYFSNPADLEYMVSGVKFVRKLMRTEPYASAGCKMYDPPEKSAGTNEDLSDDEIRDWCRTRVISIFHPIGTAAMMPKDDGGVVDSSLKVYGTKNLRVVDASIIPMEMSTHPQAAVYAIAEKASDIIKAARA</sequence>
<evidence type="ECO:0000256" key="3">
    <source>
        <dbReference type="ARBA" id="ARBA00022630"/>
    </source>
</evidence>